<dbReference type="VEuPathDB" id="VectorBase:HLOH_064584"/>
<evidence type="ECO:0000313" key="3">
    <source>
        <dbReference type="Proteomes" id="UP000821853"/>
    </source>
</evidence>
<gene>
    <name evidence="2" type="ORF">HPB48_003184</name>
</gene>
<accession>A0A9J6H3B6</accession>
<proteinExistence type="predicted"/>
<dbReference type="AlphaFoldDB" id="A0A9J6H3B6"/>
<protein>
    <submittedName>
        <fullName evidence="2">Uncharacterized protein</fullName>
    </submittedName>
</protein>
<feature type="compositionally biased region" description="Basic and acidic residues" evidence="1">
    <location>
        <begin position="148"/>
        <end position="158"/>
    </location>
</feature>
<dbReference type="EMBL" id="JABSTR010000011">
    <property type="protein sequence ID" value="KAH9381207.1"/>
    <property type="molecule type" value="Genomic_DNA"/>
</dbReference>
<comment type="caution">
    <text evidence="2">The sequence shown here is derived from an EMBL/GenBank/DDBJ whole genome shotgun (WGS) entry which is preliminary data.</text>
</comment>
<evidence type="ECO:0000256" key="1">
    <source>
        <dbReference type="SAM" id="MobiDB-lite"/>
    </source>
</evidence>
<keyword evidence="3" id="KW-1185">Reference proteome</keyword>
<reference evidence="2 3" key="1">
    <citation type="journal article" date="2020" name="Cell">
        <title>Large-Scale Comparative Analyses of Tick Genomes Elucidate Their Genetic Diversity and Vector Capacities.</title>
        <authorList>
            <consortium name="Tick Genome and Microbiome Consortium (TIGMIC)"/>
            <person name="Jia N."/>
            <person name="Wang J."/>
            <person name="Shi W."/>
            <person name="Du L."/>
            <person name="Sun Y."/>
            <person name="Zhan W."/>
            <person name="Jiang J.F."/>
            <person name="Wang Q."/>
            <person name="Zhang B."/>
            <person name="Ji P."/>
            <person name="Bell-Sakyi L."/>
            <person name="Cui X.M."/>
            <person name="Yuan T.T."/>
            <person name="Jiang B.G."/>
            <person name="Yang W.F."/>
            <person name="Lam T.T."/>
            <person name="Chang Q.C."/>
            <person name="Ding S.J."/>
            <person name="Wang X.J."/>
            <person name="Zhu J.G."/>
            <person name="Ruan X.D."/>
            <person name="Zhao L."/>
            <person name="Wei J.T."/>
            <person name="Ye R.Z."/>
            <person name="Que T.C."/>
            <person name="Du C.H."/>
            <person name="Zhou Y.H."/>
            <person name="Cheng J.X."/>
            <person name="Dai P.F."/>
            <person name="Guo W.B."/>
            <person name="Han X.H."/>
            <person name="Huang E.J."/>
            <person name="Li L.F."/>
            <person name="Wei W."/>
            <person name="Gao Y.C."/>
            <person name="Liu J.Z."/>
            <person name="Shao H.Z."/>
            <person name="Wang X."/>
            <person name="Wang C.C."/>
            <person name="Yang T.C."/>
            <person name="Huo Q.B."/>
            <person name="Li W."/>
            <person name="Chen H.Y."/>
            <person name="Chen S.E."/>
            <person name="Zhou L.G."/>
            <person name="Ni X.B."/>
            <person name="Tian J.H."/>
            <person name="Sheng Y."/>
            <person name="Liu T."/>
            <person name="Pan Y.S."/>
            <person name="Xia L.Y."/>
            <person name="Li J."/>
            <person name="Zhao F."/>
            <person name="Cao W.C."/>
        </authorList>
    </citation>
    <scope>NUCLEOTIDE SEQUENCE [LARGE SCALE GENOMIC DNA]</scope>
    <source>
        <strain evidence="2">HaeL-2018</strain>
    </source>
</reference>
<evidence type="ECO:0000313" key="2">
    <source>
        <dbReference type="EMBL" id="KAH9381207.1"/>
    </source>
</evidence>
<dbReference type="Proteomes" id="UP000821853">
    <property type="component" value="Chromosome 9"/>
</dbReference>
<sequence length="253" mass="27597">MHPRGFRCPIVEGPGHVIRLQDDAGSSSLKKSCRCRSSCITPRGQYYASDARLFHTGRRYGIEVNYRGTSTNQSGCQLPRCHVCPGRARGSAARTRPLLPGVASCVFALDCEMSFTIRGFEVIERSYTAGNATTAYCACLRPQRPRLEHDLRRRDGRAPRQRAHHAARRADRGAGGSRVGDRLATLQKEPVHGGVRGPLSSTLALVGFPGPRGYGGMEDAKNCMDLVLRKVFCDVKLSDAATSSLGNSPRGRR</sequence>
<name>A0A9J6H3B6_HAELO</name>
<feature type="region of interest" description="Disordered" evidence="1">
    <location>
        <begin position="148"/>
        <end position="178"/>
    </location>
</feature>
<organism evidence="2 3">
    <name type="scientific">Haemaphysalis longicornis</name>
    <name type="common">Bush tick</name>
    <dbReference type="NCBI Taxonomy" id="44386"/>
    <lineage>
        <taxon>Eukaryota</taxon>
        <taxon>Metazoa</taxon>
        <taxon>Ecdysozoa</taxon>
        <taxon>Arthropoda</taxon>
        <taxon>Chelicerata</taxon>
        <taxon>Arachnida</taxon>
        <taxon>Acari</taxon>
        <taxon>Parasitiformes</taxon>
        <taxon>Ixodida</taxon>
        <taxon>Ixodoidea</taxon>
        <taxon>Ixodidae</taxon>
        <taxon>Haemaphysalinae</taxon>
        <taxon>Haemaphysalis</taxon>
    </lineage>
</organism>